<evidence type="ECO:0000256" key="7">
    <source>
        <dbReference type="SAM" id="MobiDB-lite"/>
    </source>
</evidence>
<keyword evidence="9" id="KW-1185">Reference proteome</keyword>
<protein>
    <recommendedName>
        <fullName evidence="8">Cystatin domain-containing protein</fullName>
    </recommendedName>
</protein>
<comment type="subcellular location">
    <subcellularLocation>
        <location evidence="1">Secreted</location>
    </subcellularLocation>
</comment>
<evidence type="ECO:0000256" key="5">
    <source>
        <dbReference type="ARBA" id="ARBA00022704"/>
    </source>
</evidence>
<keyword evidence="4" id="KW-0646">Protease inhibitor</keyword>
<dbReference type="Pfam" id="PF00031">
    <property type="entry name" value="Cystatin"/>
    <property type="match status" value="1"/>
</dbReference>
<evidence type="ECO:0000256" key="1">
    <source>
        <dbReference type="ARBA" id="ARBA00004613"/>
    </source>
</evidence>
<dbReference type="GeneID" id="114487540"/>
<dbReference type="KEGG" id="pcad:114487540"/>
<feature type="region of interest" description="Disordered" evidence="7">
    <location>
        <begin position="242"/>
        <end position="266"/>
    </location>
</feature>
<dbReference type="InterPro" id="IPR000010">
    <property type="entry name" value="Cystatin_dom"/>
</dbReference>
<keyword evidence="6" id="KW-0732">Signal</keyword>
<dbReference type="GO" id="GO:0005615">
    <property type="term" value="C:extracellular space"/>
    <property type="evidence" value="ECO:0007669"/>
    <property type="project" value="TreeGrafter"/>
</dbReference>
<evidence type="ECO:0000259" key="8">
    <source>
        <dbReference type="Pfam" id="PF00031"/>
    </source>
</evidence>
<dbReference type="Proteomes" id="UP000248484">
    <property type="component" value="Chromosome 14"/>
</dbReference>
<dbReference type="Gene3D" id="3.10.450.10">
    <property type="match status" value="1"/>
</dbReference>
<feature type="compositionally biased region" description="Basic and acidic residues" evidence="7">
    <location>
        <begin position="244"/>
        <end position="258"/>
    </location>
</feature>
<gene>
    <name evidence="10" type="primary">LOC114487540</name>
</gene>
<name>A0A455C9Z8_PHYMC</name>
<dbReference type="PANTHER" id="PTHR46945:SF1">
    <property type="entry name" value="CYSTATIN-9-LIKE"/>
    <property type="match status" value="1"/>
</dbReference>
<dbReference type="SUPFAM" id="SSF54403">
    <property type="entry name" value="Cystatin/monellin"/>
    <property type="match status" value="1"/>
</dbReference>
<evidence type="ECO:0000313" key="10">
    <source>
        <dbReference type="RefSeq" id="XP_028353806.1"/>
    </source>
</evidence>
<dbReference type="STRING" id="9755.ENSPCTP00005013391"/>
<dbReference type="GO" id="GO:0004869">
    <property type="term" value="F:cysteine-type endopeptidase inhibitor activity"/>
    <property type="evidence" value="ECO:0007669"/>
    <property type="project" value="UniProtKB-KW"/>
</dbReference>
<evidence type="ECO:0000313" key="9">
    <source>
        <dbReference type="Proteomes" id="UP000248484"/>
    </source>
</evidence>
<dbReference type="GO" id="GO:0019730">
    <property type="term" value="P:antimicrobial humoral response"/>
    <property type="evidence" value="ECO:0007669"/>
    <property type="project" value="TreeGrafter"/>
</dbReference>
<dbReference type="InterPro" id="IPR043250">
    <property type="entry name" value="CST9-like"/>
</dbReference>
<sequence length="291" mass="30900">MAGELGLQLWWACDSFNGKLQKKWPCDLQAAEKASFPQLPQTLALGEAMWRGPRGAHQTAPEALPAKAGITGCQTRHTGAVCPLSCGPRGAETLASPADSAPPPECIGFLLSLCFPLTHSASSGPQLVVTHGWQPQGEGNGEDQGTLELYFPATVEYAVHVFNQRSQDRNAYKVVRVLRSWKEPANGIVFSTELQLGRTRCGKFDEDIDNCPFQASPDVNNVRHATAALRLHGRGRCLGAGGVRSDDNAVPRDTEGHLQDGAQPGRPAPVTCTPLACLAAAPQVTLGSGCS</sequence>
<evidence type="ECO:0000256" key="2">
    <source>
        <dbReference type="ARBA" id="ARBA00009403"/>
    </source>
</evidence>
<accession>A0A455C9Z8</accession>
<proteinExistence type="inferred from homology"/>
<evidence type="ECO:0000256" key="3">
    <source>
        <dbReference type="ARBA" id="ARBA00022525"/>
    </source>
</evidence>
<keyword evidence="3" id="KW-0964">Secreted</keyword>
<dbReference type="AlphaFoldDB" id="A0A455C9Z8"/>
<evidence type="ECO:0000256" key="4">
    <source>
        <dbReference type="ARBA" id="ARBA00022690"/>
    </source>
</evidence>
<dbReference type="OrthoDB" id="9626110at2759"/>
<dbReference type="RefSeq" id="XP_028353806.1">
    <property type="nucleotide sequence ID" value="XM_028498005.2"/>
</dbReference>
<feature type="domain" description="Cystatin" evidence="8">
    <location>
        <begin position="154"/>
        <end position="218"/>
    </location>
</feature>
<dbReference type="InParanoid" id="A0A455C9Z8"/>
<dbReference type="InterPro" id="IPR046350">
    <property type="entry name" value="Cystatin_sf"/>
</dbReference>
<keyword evidence="5" id="KW-0789">Thiol protease inhibitor</keyword>
<comment type="similarity">
    <text evidence="2">Belongs to the cystatin family.</text>
</comment>
<dbReference type="PANTHER" id="PTHR46945">
    <property type="entry name" value="CYSTATIN-9-LIKE"/>
    <property type="match status" value="1"/>
</dbReference>
<organism evidence="9 10">
    <name type="scientific">Physeter macrocephalus</name>
    <name type="common">Sperm whale</name>
    <name type="synonym">Physeter catodon</name>
    <dbReference type="NCBI Taxonomy" id="9755"/>
    <lineage>
        <taxon>Eukaryota</taxon>
        <taxon>Metazoa</taxon>
        <taxon>Chordata</taxon>
        <taxon>Craniata</taxon>
        <taxon>Vertebrata</taxon>
        <taxon>Euteleostomi</taxon>
        <taxon>Mammalia</taxon>
        <taxon>Eutheria</taxon>
        <taxon>Laurasiatheria</taxon>
        <taxon>Artiodactyla</taxon>
        <taxon>Whippomorpha</taxon>
        <taxon>Cetacea</taxon>
        <taxon>Odontoceti</taxon>
        <taxon>Physeteridae</taxon>
        <taxon>Physeter</taxon>
    </lineage>
</organism>
<reference evidence="10" key="1">
    <citation type="submission" date="2025-08" db="UniProtKB">
        <authorList>
            <consortium name="RefSeq"/>
        </authorList>
    </citation>
    <scope>IDENTIFICATION</scope>
    <source>
        <tissue evidence="10">Muscle</tissue>
    </source>
</reference>
<evidence type="ECO:0000256" key="6">
    <source>
        <dbReference type="ARBA" id="ARBA00022729"/>
    </source>
</evidence>